<dbReference type="PROSITE" id="PS51186">
    <property type="entry name" value="GNAT"/>
    <property type="match status" value="1"/>
</dbReference>
<dbReference type="GO" id="GO:0007264">
    <property type="term" value="P:small GTPase-mediated signal transduction"/>
    <property type="evidence" value="ECO:0007669"/>
    <property type="project" value="InterPro"/>
</dbReference>
<dbReference type="Pfam" id="PF04421">
    <property type="entry name" value="Mss4"/>
    <property type="match status" value="1"/>
</dbReference>
<feature type="compositionally biased region" description="Basic and acidic residues" evidence="6">
    <location>
        <begin position="551"/>
        <end position="564"/>
    </location>
</feature>
<dbReference type="InterPro" id="IPR016181">
    <property type="entry name" value="Acyl_CoA_acyltransferase"/>
</dbReference>
<keyword evidence="1" id="KW-0813">Transport</keyword>
<feature type="region of interest" description="Disordered" evidence="6">
    <location>
        <begin position="508"/>
        <end position="586"/>
    </location>
</feature>
<dbReference type="InterPro" id="IPR007515">
    <property type="entry name" value="Mss4"/>
</dbReference>
<protein>
    <submittedName>
        <fullName evidence="8">Mss4-like protein</fullName>
    </submittedName>
</protein>
<dbReference type="InterPro" id="IPR011057">
    <property type="entry name" value="Mss4-like_sf"/>
</dbReference>
<feature type="compositionally biased region" description="Pro residues" evidence="6">
    <location>
        <begin position="446"/>
        <end position="459"/>
    </location>
</feature>
<evidence type="ECO:0000259" key="7">
    <source>
        <dbReference type="PROSITE" id="PS51186"/>
    </source>
</evidence>
<evidence type="ECO:0000256" key="4">
    <source>
        <dbReference type="ARBA" id="ARBA00022927"/>
    </source>
</evidence>
<feature type="compositionally biased region" description="Polar residues" evidence="6">
    <location>
        <begin position="41"/>
        <end position="61"/>
    </location>
</feature>
<dbReference type="RefSeq" id="XP_025357664.1">
    <property type="nucleotide sequence ID" value="XM_025497139.1"/>
</dbReference>
<dbReference type="STRING" id="1280837.A0A316VID8"/>
<dbReference type="InterPro" id="IPR011323">
    <property type="entry name" value="Mss4/transl-control_tumour"/>
</dbReference>
<evidence type="ECO:0000256" key="3">
    <source>
        <dbReference type="ARBA" id="ARBA00022679"/>
    </source>
</evidence>
<organism evidence="8 9">
    <name type="scientific">Meira miltonrushii</name>
    <dbReference type="NCBI Taxonomy" id="1280837"/>
    <lineage>
        <taxon>Eukaryota</taxon>
        <taxon>Fungi</taxon>
        <taxon>Dikarya</taxon>
        <taxon>Basidiomycota</taxon>
        <taxon>Ustilaginomycotina</taxon>
        <taxon>Exobasidiomycetes</taxon>
        <taxon>Exobasidiales</taxon>
        <taxon>Brachybasidiaceae</taxon>
        <taxon>Meira</taxon>
    </lineage>
</organism>
<feature type="region of interest" description="Disordered" evidence="6">
    <location>
        <begin position="299"/>
        <end position="337"/>
    </location>
</feature>
<dbReference type="Gene3D" id="3.40.630.30">
    <property type="match status" value="1"/>
</dbReference>
<dbReference type="SUPFAM" id="SSF55729">
    <property type="entry name" value="Acyl-CoA N-acyltransferases (Nat)"/>
    <property type="match status" value="1"/>
</dbReference>
<reference evidence="8 9" key="1">
    <citation type="journal article" date="2018" name="Mol. Biol. Evol.">
        <title>Broad Genomic Sampling Reveals a Smut Pathogenic Ancestry of the Fungal Clade Ustilaginomycotina.</title>
        <authorList>
            <person name="Kijpornyongpan T."/>
            <person name="Mondo S.J."/>
            <person name="Barry K."/>
            <person name="Sandor L."/>
            <person name="Lee J."/>
            <person name="Lipzen A."/>
            <person name="Pangilinan J."/>
            <person name="LaButti K."/>
            <person name="Hainaut M."/>
            <person name="Henrissat B."/>
            <person name="Grigoriev I.V."/>
            <person name="Spatafora J.W."/>
            <person name="Aime M.C."/>
        </authorList>
    </citation>
    <scope>NUCLEOTIDE SEQUENCE [LARGE SCALE GENOMIC DNA]</scope>
    <source>
        <strain evidence="8 9">MCA 3882</strain>
    </source>
</reference>
<dbReference type="Gene3D" id="2.170.150.10">
    <property type="entry name" value="Metal Binding Protein, Guanine Nucleotide Exchange Factor, Chain A"/>
    <property type="match status" value="1"/>
</dbReference>
<keyword evidence="2" id="KW-0344">Guanine-nucleotide releasing factor</keyword>
<dbReference type="InterPro" id="IPR051635">
    <property type="entry name" value="SNAT-like"/>
</dbReference>
<feature type="region of interest" description="Disordered" evidence="6">
    <location>
        <begin position="1"/>
        <end position="64"/>
    </location>
</feature>
<evidence type="ECO:0000256" key="2">
    <source>
        <dbReference type="ARBA" id="ARBA00022658"/>
    </source>
</evidence>
<keyword evidence="9" id="KW-1185">Reference proteome</keyword>
<evidence type="ECO:0000256" key="6">
    <source>
        <dbReference type="SAM" id="MobiDB-lite"/>
    </source>
</evidence>
<dbReference type="InParanoid" id="A0A316VID8"/>
<keyword evidence="3" id="KW-0808">Transferase</keyword>
<dbReference type="CDD" id="cd04301">
    <property type="entry name" value="NAT_SF"/>
    <property type="match status" value="1"/>
</dbReference>
<feature type="domain" description="N-acetyltransferase" evidence="7">
    <location>
        <begin position="88"/>
        <end position="253"/>
    </location>
</feature>
<evidence type="ECO:0000256" key="1">
    <source>
        <dbReference type="ARBA" id="ARBA00022448"/>
    </source>
</evidence>
<dbReference type="GO" id="GO:0015031">
    <property type="term" value="P:protein transport"/>
    <property type="evidence" value="ECO:0007669"/>
    <property type="project" value="UniProtKB-KW"/>
</dbReference>
<feature type="compositionally biased region" description="Polar residues" evidence="6">
    <location>
        <begin position="565"/>
        <end position="586"/>
    </location>
</feature>
<dbReference type="PANTHER" id="PTHR10908:SF0">
    <property type="entry name" value="SEROTONIN N-ACETYLTRANSFERASE"/>
    <property type="match status" value="1"/>
</dbReference>
<dbReference type="InterPro" id="IPR000182">
    <property type="entry name" value="GNAT_dom"/>
</dbReference>
<feature type="compositionally biased region" description="Polar residues" evidence="6">
    <location>
        <begin position="313"/>
        <end position="328"/>
    </location>
</feature>
<keyword evidence="5" id="KW-0012">Acyltransferase</keyword>
<evidence type="ECO:0000313" key="8">
    <source>
        <dbReference type="EMBL" id="PWN37362.1"/>
    </source>
</evidence>
<dbReference type="PROSITE" id="PS51796">
    <property type="entry name" value="MSS4"/>
    <property type="match status" value="1"/>
</dbReference>
<dbReference type="PANTHER" id="PTHR10908">
    <property type="entry name" value="SEROTONIN N-ACETYLTRANSFERASE"/>
    <property type="match status" value="1"/>
</dbReference>
<dbReference type="GO" id="GO:0005737">
    <property type="term" value="C:cytoplasm"/>
    <property type="evidence" value="ECO:0007669"/>
    <property type="project" value="TreeGrafter"/>
</dbReference>
<sequence length="668" mass="71964">MLSPRLRAVADGYASDPDAPKQGRRSGTNSPRSKKHERIPSINQLKRTSTNTSVSHAQSTGGRLGHRLPQGLYFDLVRANEVGHAYRLEVQSYDQDDSATWETLRYRQREAPHLFLGAFLPQPLPKVSGPLSMSGPPPRKMIGFVCGTASSALTARAIKNHSDDEHSWLVCLWSVCVASEYRKKGLGLKLIEEYIRRMRRAEEGESKKGYECVATLCHEDTIPLFEKAAFKKLGVSHVNAGSGGWFELRRYISPKDHDEEEGEDSGDGKPTSLVIPQSAGSSDAAVVSSPTILSPAVLDSSALPSNTDKEVKVSSSPQESVSNDSSSAEPALSGVSPFGDTSAFSTAKIMEALGTQQANKNREGPRNPGIAYSTIMGQTLASKTSVEDAFYALEARLVNREDQSNLADLYCPREECACLLIKGGNADWEIAEMGPLTQANLSLPNSPSPPSAPVPPPPASLDRVRSALGGHQRDSSVTSTAAHAFWIVHSPMIFENIGFSRDSEWRLPPLPSKSISSNGSEGDSNAGGYGSSSSAGTERKKPAKRGSLFRGIRDTIDKTKERRNTNSSNASQGQKSSPKSLSPTSAGILSSSSIKVKYLLCADCDCGPLGYTVLPSSLEGGNFAKEVGKQAAGQFGGGEEEEEEQPKKEPEMQLYFVAADRVRYRLPK</sequence>
<name>A0A316VID8_9BASI</name>
<accession>A0A316VID8</accession>
<dbReference type="AlphaFoldDB" id="A0A316VID8"/>
<feature type="region of interest" description="Disordered" evidence="6">
    <location>
        <begin position="439"/>
        <end position="474"/>
    </location>
</feature>
<gene>
    <name evidence="8" type="ORF">FA14DRAFT_141539</name>
</gene>
<feature type="region of interest" description="Disordered" evidence="6">
    <location>
        <begin position="629"/>
        <end position="650"/>
    </location>
</feature>
<dbReference type="SUPFAM" id="SSF51316">
    <property type="entry name" value="Mss4-like"/>
    <property type="match status" value="1"/>
</dbReference>
<dbReference type="GeneID" id="37018920"/>
<dbReference type="OrthoDB" id="30840at2759"/>
<dbReference type="GO" id="GO:0005085">
    <property type="term" value="F:guanyl-nucleotide exchange factor activity"/>
    <property type="evidence" value="ECO:0007669"/>
    <property type="project" value="UniProtKB-KW"/>
</dbReference>
<keyword evidence="4" id="KW-0653">Protein transport</keyword>
<dbReference type="Proteomes" id="UP000245771">
    <property type="component" value="Unassembled WGS sequence"/>
</dbReference>
<feature type="region of interest" description="Disordered" evidence="6">
    <location>
        <begin position="256"/>
        <end position="286"/>
    </location>
</feature>
<dbReference type="EMBL" id="KZ819602">
    <property type="protein sequence ID" value="PWN37362.1"/>
    <property type="molecule type" value="Genomic_DNA"/>
</dbReference>
<evidence type="ECO:0000313" key="9">
    <source>
        <dbReference type="Proteomes" id="UP000245771"/>
    </source>
</evidence>
<dbReference type="Pfam" id="PF00583">
    <property type="entry name" value="Acetyltransf_1"/>
    <property type="match status" value="1"/>
</dbReference>
<evidence type="ECO:0000256" key="5">
    <source>
        <dbReference type="ARBA" id="ARBA00023315"/>
    </source>
</evidence>
<dbReference type="GO" id="GO:0004059">
    <property type="term" value="F:aralkylamine N-acetyltransferase activity"/>
    <property type="evidence" value="ECO:0007669"/>
    <property type="project" value="TreeGrafter"/>
</dbReference>
<proteinExistence type="predicted"/>